<evidence type="ECO:0000313" key="1">
    <source>
        <dbReference type="EMBL" id="BDI06689.1"/>
    </source>
</evidence>
<dbReference type="Proteomes" id="UP001057498">
    <property type="component" value="Chromosome"/>
</dbReference>
<accession>A0ABM7YQB2</accession>
<keyword evidence="2" id="KW-1185">Reference proteome</keyword>
<protein>
    <submittedName>
        <fullName evidence="1">Uncharacterized protein</fullName>
    </submittedName>
</protein>
<name>A0ABM7YQB2_9BURK</name>
<organism evidence="1 2">
    <name type="scientific">Sphaerotilus microaerophilus</name>
    <dbReference type="NCBI Taxonomy" id="2914710"/>
    <lineage>
        <taxon>Bacteria</taxon>
        <taxon>Pseudomonadati</taxon>
        <taxon>Pseudomonadota</taxon>
        <taxon>Betaproteobacteria</taxon>
        <taxon>Burkholderiales</taxon>
        <taxon>Sphaerotilaceae</taxon>
        <taxon>Sphaerotilus</taxon>
    </lineage>
</organism>
<gene>
    <name evidence="1" type="ORF">CATMQ487_36590</name>
</gene>
<reference evidence="1" key="1">
    <citation type="submission" date="2022-04" db="EMBL/GenBank/DDBJ databases">
        <title>Whole genome sequence of Sphaerotilus sp. FB-5.</title>
        <authorList>
            <person name="Takeda M."/>
            <person name="Narihara S."/>
            <person name="Akimoto M."/>
            <person name="Akimoto R."/>
            <person name="Nishiyashiki S."/>
            <person name="Murakami T."/>
        </authorList>
    </citation>
    <scope>NUCLEOTIDE SEQUENCE</scope>
    <source>
        <strain evidence="1">FB-5</strain>
    </source>
</reference>
<evidence type="ECO:0000313" key="2">
    <source>
        <dbReference type="Proteomes" id="UP001057498"/>
    </source>
</evidence>
<dbReference type="EMBL" id="AP025730">
    <property type="protein sequence ID" value="BDI06689.1"/>
    <property type="molecule type" value="Genomic_DNA"/>
</dbReference>
<dbReference type="RefSeq" id="WP_251969941.1">
    <property type="nucleotide sequence ID" value="NZ_AP025730.1"/>
</dbReference>
<sequence length="813" mass="87016">MTLDIGGTAAPRSPFLPFDSFTVEVGSEVPAAVRSAALATRSPFMSVYEVLEGESPYEDPVREAYAALINELHDDEFDEALFELQCHARSMHDEQLAADMPRAEADRLVMQRFAPLIHELEHVVDSVAHRFGPREGAGIVDNEVDSFLDEYTPGSNLAPEFENFFGSLAKKLGKVVKSAAGKAWKGIKQIGLGPILRKLKALIKPLLNRVLQRAIGYLPLAVQPVAQKLAEKLGFAAPKSAPVAVPAALQAPAAADAGSPVQDVAGAEGVSPQQEFDQQIASAFLSQDEIELEMETAQAIETTSASGAPVFAELDDARAQFINELNDLKQGESAEPYVQNFLPAVLPALKLGIRLIGRPRVIGFLAPLVAKLIANLIGPAQAPALSRAMVDAGLKLMNLEMSESDEAELASSAVASTVEEMVSRVASLPDYVLDNQELLEGYALEAFEQAAAANLPAVFSESTYRKRPELLEGGVNAAWVMLPLRGRKRYKRCSQVFTVRISPYMANEVESFEGAPLSEYLQDLLSVPEGGEVDAQVHLYETLPGTTLGDIARAERAVMGPGLSDEVNASQLHPLTPQAAAVLLGKPGLGRLSPAASPGGSLAAGQRLFHLAIPGKRPLFASGSGHHHRAHLRRLLHVRIRLDAQQDQVRTCVFFSEATAQKLAVRLRQSTNLGQLAAGFQRAIASRLKRIFSGDADCRLRLIHAGQRPGQSAGAALNNLPTGASQAFASQLQGWLVQGFAEFVKTQGARFVAATENADDGVSLSFTIEHPPGLKELAQAMVEHGRPGAVAVPAAASTRPTVRVDVFPGHRCV</sequence>
<proteinExistence type="predicted"/>